<evidence type="ECO:0000259" key="8">
    <source>
        <dbReference type="PROSITE" id="PS51379"/>
    </source>
</evidence>
<reference evidence="9" key="1">
    <citation type="journal article" date="2021" name="PeerJ">
        <title>Extensive microbial diversity within the chicken gut microbiome revealed by metagenomics and culture.</title>
        <authorList>
            <person name="Gilroy R."/>
            <person name="Ravi A."/>
            <person name="Getino M."/>
            <person name="Pursley I."/>
            <person name="Horton D.L."/>
            <person name="Alikhan N.F."/>
            <person name="Baker D."/>
            <person name="Gharbi K."/>
            <person name="Hall N."/>
            <person name="Watson M."/>
            <person name="Adriaenssens E.M."/>
            <person name="Foster-Nyarko E."/>
            <person name="Jarju S."/>
            <person name="Secka A."/>
            <person name="Antonio M."/>
            <person name="Oren A."/>
            <person name="Chaudhuri R.R."/>
            <person name="La Ragione R."/>
            <person name="Hildebrand F."/>
            <person name="Pallen M.J."/>
        </authorList>
    </citation>
    <scope>NUCLEOTIDE SEQUENCE</scope>
    <source>
        <strain evidence="9">ChiW4-1371</strain>
    </source>
</reference>
<evidence type="ECO:0000313" key="10">
    <source>
        <dbReference type="Proteomes" id="UP000824176"/>
    </source>
</evidence>
<dbReference type="CDD" id="cd16371">
    <property type="entry name" value="DMSOR_beta_like"/>
    <property type="match status" value="1"/>
</dbReference>
<proteinExistence type="predicted"/>
<dbReference type="Gene3D" id="3.30.70.20">
    <property type="match status" value="2"/>
</dbReference>
<gene>
    <name evidence="9" type="ORF">H9804_07685</name>
</gene>
<keyword evidence="2" id="KW-0004">4Fe-4S</keyword>
<keyword evidence="1" id="KW-0813">Transport</keyword>
<sequence>MEKSINDNYFFYFDQNRCTGCKACIVSCKDWNQLNPGPVSWRKIVSAEDEGTNEYDFKVLNVTYGCLHCAEPECVKACASGAIKKDPETGMVIIDRKACTGLQQCVIACPYNAIYIADDQQEPEMEEGWQVRHPAQKCTMCWDRLAVGKKPACVDCCPQRALDFGLVSDLEEKYGSNILLERELKDVFKCEPTSPSIVFKKKR</sequence>
<reference evidence="9" key="2">
    <citation type="submission" date="2021-04" db="EMBL/GenBank/DDBJ databases">
        <authorList>
            <person name="Gilroy R."/>
        </authorList>
    </citation>
    <scope>NUCLEOTIDE SEQUENCE</scope>
    <source>
        <strain evidence="9">ChiW4-1371</strain>
    </source>
</reference>
<comment type="caution">
    <text evidence="9">The sequence shown here is derived from an EMBL/GenBank/DDBJ whole genome shotgun (WGS) entry which is preliminary data.</text>
</comment>
<dbReference type="PANTHER" id="PTHR43177">
    <property type="entry name" value="PROTEIN NRFC"/>
    <property type="match status" value="1"/>
</dbReference>
<keyword evidence="5" id="KW-0249">Electron transport</keyword>
<evidence type="ECO:0000256" key="2">
    <source>
        <dbReference type="ARBA" id="ARBA00022485"/>
    </source>
</evidence>
<name>A0A9D2KC58_9BACT</name>
<feature type="domain" description="4Fe-4S ferredoxin-type" evidence="8">
    <location>
        <begin position="9"/>
        <end position="39"/>
    </location>
</feature>
<dbReference type="AlphaFoldDB" id="A0A9D2KC58"/>
<dbReference type="Pfam" id="PF13247">
    <property type="entry name" value="Fer4_11"/>
    <property type="match status" value="1"/>
</dbReference>
<dbReference type="SUPFAM" id="SSF54862">
    <property type="entry name" value="4Fe-4S ferredoxins"/>
    <property type="match status" value="1"/>
</dbReference>
<dbReference type="GO" id="GO:0051539">
    <property type="term" value="F:4 iron, 4 sulfur cluster binding"/>
    <property type="evidence" value="ECO:0007669"/>
    <property type="project" value="UniProtKB-KW"/>
</dbReference>
<dbReference type="EMBL" id="DXAQ01000119">
    <property type="protein sequence ID" value="HIZ89811.1"/>
    <property type="molecule type" value="Genomic_DNA"/>
</dbReference>
<feature type="domain" description="4Fe-4S ferredoxin-type" evidence="8">
    <location>
        <begin position="56"/>
        <end position="88"/>
    </location>
</feature>
<dbReference type="PANTHER" id="PTHR43177:SF5">
    <property type="entry name" value="ANAEROBIC DIMETHYL SULFOXIDE REDUCTASE CHAIN B-RELATED"/>
    <property type="match status" value="1"/>
</dbReference>
<dbReference type="GO" id="GO:0046872">
    <property type="term" value="F:metal ion binding"/>
    <property type="evidence" value="ECO:0007669"/>
    <property type="project" value="UniProtKB-KW"/>
</dbReference>
<dbReference type="InterPro" id="IPR050954">
    <property type="entry name" value="ET_IronSulfur_Cluster-Binding"/>
</dbReference>
<evidence type="ECO:0000313" key="9">
    <source>
        <dbReference type="EMBL" id="HIZ89811.1"/>
    </source>
</evidence>
<evidence type="ECO:0000256" key="1">
    <source>
        <dbReference type="ARBA" id="ARBA00022448"/>
    </source>
</evidence>
<organism evidence="9 10">
    <name type="scientific">Candidatus Mucispirillum faecigallinarum</name>
    <dbReference type="NCBI Taxonomy" id="2838699"/>
    <lineage>
        <taxon>Bacteria</taxon>
        <taxon>Pseudomonadati</taxon>
        <taxon>Deferribacterota</taxon>
        <taxon>Deferribacteres</taxon>
        <taxon>Deferribacterales</taxon>
        <taxon>Mucispirillaceae</taxon>
        <taxon>Mucispirillum</taxon>
    </lineage>
</organism>
<keyword evidence="3" id="KW-0479">Metal-binding</keyword>
<evidence type="ECO:0000256" key="4">
    <source>
        <dbReference type="ARBA" id="ARBA00022737"/>
    </source>
</evidence>
<evidence type="ECO:0000256" key="6">
    <source>
        <dbReference type="ARBA" id="ARBA00023004"/>
    </source>
</evidence>
<accession>A0A9D2KC58</accession>
<keyword evidence="4" id="KW-0677">Repeat</keyword>
<evidence type="ECO:0000256" key="7">
    <source>
        <dbReference type="ARBA" id="ARBA00023014"/>
    </source>
</evidence>
<dbReference type="InterPro" id="IPR017896">
    <property type="entry name" value="4Fe4S_Fe-S-bd"/>
</dbReference>
<protein>
    <submittedName>
        <fullName evidence="9">4Fe-4S dicluster domain-containing protein</fullName>
    </submittedName>
</protein>
<evidence type="ECO:0000256" key="5">
    <source>
        <dbReference type="ARBA" id="ARBA00022982"/>
    </source>
</evidence>
<feature type="domain" description="4Fe-4S ferredoxin-type" evidence="8">
    <location>
        <begin position="90"/>
        <end position="119"/>
    </location>
</feature>
<keyword evidence="6" id="KW-0408">Iron</keyword>
<dbReference type="PROSITE" id="PS51379">
    <property type="entry name" value="4FE4S_FER_2"/>
    <property type="match status" value="3"/>
</dbReference>
<dbReference type="Proteomes" id="UP000824176">
    <property type="component" value="Unassembled WGS sequence"/>
</dbReference>
<keyword evidence="7" id="KW-0411">Iron-sulfur</keyword>
<evidence type="ECO:0000256" key="3">
    <source>
        <dbReference type="ARBA" id="ARBA00022723"/>
    </source>
</evidence>